<reference evidence="3" key="2">
    <citation type="submission" date="2023-01" db="EMBL/GenBank/DDBJ databases">
        <authorList>
            <person name="Sun Q."/>
            <person name="Evtushenko L."/>
        </authorList>
    </citation>
    <scope>NUCLEOTIDE SEQUENCE</scope>
    <source>
        <strain evidence="3">VKM Ac-1020</strain>
    </source>
</reference>
<evidence type="ECO:0000313" key="4">
    <source>
        <dbReference type="Proteomes" id="UP001142462"/>
    </source>
</evidence>
<organism evidence="3 4">
    <name type="scientific">Microbacterium barkeri</name>
    <dbReference type="NCBI Taxonomy" id="33917"/>
    <lineage>
        <taxon>Bacteria</taxon>
        <taxon>Bacillati</taxon>
        <taxon>Actinomycetota</taxon>
        <taxon>Actinomycetes</taxon>
        <taxon>Micrococcales</taxon>
        <taxon>Microbacteriaceae</taxon>
        <taxon>Microbacterium</taxon>
    </lineage>
</organism>
<dbReference type="GO" id="GO:0016787">
    <property type="term" value="F:hydrolase activity"/>
    <property type="evidence" value="ECO:0007669"/>
    <property type="project" value="UniProtKB-KW"/>
</dbReference>
<gene>
    <name evidence="3" type="ORF">GCM10017576_15310</name>
</gene>
<protein>
    <recommendedName>
        <fullName evidence="2">BD-FAE-like domain-containing protein</fullName>
    </recommendedName>
</protein>
<dbReference type="AlphaFoldDB" id="A0A9W6H334"/>
<evidence type="ECO:0000313" key="3">
    <source>
        <dbReference type="EMBL" id="GLJ61402.1"/>
    </source>
</evidence>
<keyword evidence="4" id="KW-1185">Reference proteome</keyword>
<dbReference type="InterPro" id="IPR050300">
    <property type="entry name" value="GDXG_lipolytic_enzyme"/>
</dbReference>
<dbReference type="SUPFAM" id="SSF53474">
    <property type="entry name" value="alpha/beta-Hydrolases"/>
    <property type="match status" value="1"/>
</dbReference>
<dbReference type="RefSeq" id="WP_271173113.1">
    <property type="nucleotide sequence ID" value="NZ_BSEJ01000006.1"/>
</dbReference>
<dbReference type="Pfam" id="PF20434">
    <property type="entry name" value="BD-FAE"/>
    <property type="match status" value="1"/>
</dbReference>
<name>A0A9W6H334_9MICO</name>
<proteinExistence type="predicted"/>
<dbReference type="EMBL" id="BSEJ01000006">
    <property type="protein sequence ID" value="GLJ61402.1"/>
    <property type="molecule type" value="Genomic_DNA"/>
</dbReference>
<comment type="caution">
    <text evidence="3">The sequence shown here is derived from an EMBL/GenBank/DDBJ whole genome shotgun (WGS) entry which is preliminary data.</text>
</comment>
<keyword evidence="1" id="KW-0378">Hydrolase</keyword>
<dbReference type="Gene3D" id="3.40.50.1820">
    <property type="entry name" value="alpha/beta hydrolase"/>
    <property type="match status" value="1"/>
</dbReference>
<dbReference type="InterPro" id="IPR029058">
    <property type="entry name" value="AB_hydrolase_fold"/>
</dbReference>
<evidence type="ECO:0000256" key="1">
    <source>
        <dbReference type="ARBA" id="ARBA00022801"/>
    </source>
</evidence>
<dbReference type="InterPro" id="IPR049492">
    <property type="entry name" value="BD-FAE-like_dom"/>
</dbReference>
<feature type="domain" description="BD-FAE-like" evidence="2">
    <location>
        <begin position="45"/>
        <end position="224"/>
    </location>
</feature>
<sequence length="268" mass="28544">MNERLPLRESSSHAFVELYSGLTHRQFGDAGLFPGGQTLQFDLLKPGTDGDVPLVVFVKGGGLLNNHRSRYLPALVDLAEAGVAVASVEYRTSNQTGFAGSLDDVVHAVHYLRAHAGQLGIDPERVALWGNSAGATLAVLAASTLPDGTVSAVAGWYGVYDPAADQRYLEPDSPMRLSLGDPADGGWFRPSSFVRPGMPPVQLIHGTDDATVDCAQSQALAEELARQGVPHDLLIVDGGTHSFAQFCTRTDALARTREFLLAHLTGSR</sequence>
<evidence type="ECO:0000259" key="2">
    <source>
        <dbReference type="Pfam" id="PF20434"/>
    </source>
</evidence>
<dbReference type="PANTHER" id="PTHR48081">
    <property type="entry name" value="AB HYDROLASE SUPERFAMILY PROTEIN C4A8.06C"/>
    <property type="match status" value="1"/>
</dbReference>
<dbReference type="Proteomes" id="UP001142462">
    <property type="component" value="Unassembled WGS sequence"/>
</dbReference>
<accession>A0A9W6H334</accession>
<reference evidence="3" key="1">
    <citation type="journal article" date="2014" name="Int. J. Syst. Evol. Microbiol.">
        <title>Complete genome sequence of Corynebacterium casei LMG S-19264T (=DSM 44701T), isolated from a smear-ripened cheese.</title>
        <authorList>
            <consortium name="US DOE Joint Genome Institute (JGI-PGF)"/>
            <person name="Walter F."/>
            <person name="Albersmeier A."/>
            <person name="Kalinowski J."/>
            <person name="Ruckert C."/>
        </authorList>
    </citation>
    <scope>NUCLEOTIDE SEQUENCE</scope>
    <source>
        <strain evidence="3">VKM Ac-1020</strain>
    </source>
</reference>